<evidence type="ECO:0000256" key="4">
    <source>
        <dbReference type="ARBA" id="ARBA00023163"/>
    </source>
</evidence>
<evidence type="ECO:0000256" key="3">
    <source>
        <dbReference type="ARBA" id="ARBA00023125"/>
    </source>
</evidence>
<dbReference type="PROSITE" id="PS00715">
    <property type="entry name" value="SIGMA70_1"/>
    <property type="match status" value="1"/>
</dbReference>
<dbReference type="InterPro" id="IPR014284">
    <property type="entry name" value="RNA_pol_sigma-70_dom"/>
</dbReference>
<name>A0A016XLL9_9BURK</name>
<dbReference type="PRINTS" id="PR00046">
    <property type="entry name" value="SIGMA70FCT"/>
</dbReference>
<sequence length="718" mass="79908">MQPLSDQASSFVVNPVEIGSLPPLRPNDSGEFVPPSTLDAWEAEVEAPALPDDPLVWEAARTAQVELAKHVPVDTWPDWGDLSAYLPDNASFLSVIVDPEAHARLRQLFLRALREGSVPDEEVVELARDPESAQDEVKAAVYRMVLADMGCQTDERLERVEAFEDSTVYVDPDETPEEEDELTDALAHIGTLTSTQFDPFYLYQREAQRHRLLSAEEEIEIGQAMEASLESALNALAAWPAGISRLLGAVRAVQAGNLPMRWLCAGPRHDLPLIRDTDATIDAAPEFKSPTSAVDDDTEGDPSSDSRSETRDAEFFAAAEHLSVVDVALSQNSPAWSEARSLLASMRVASTFLLELADEAPLDKSDAASDFKRAMDTYRRKREWMAISNLKLVLFQAKKYMYSGQPLGDLVQEGNIGLLRAVDRFDWRRGFRFSTFATWWVRQGIGRFIADKCRTIRLPVYVFDETQRLVRESEAFEERMGRAPEPREIAATVGLTEHKAAALMCMALEPLPLEETDIDVRMDPSVSHELIDPDPMETVAERELEGAIDTALKCLAPKDERIIRQRFGLGGMAEHTLDEIGMVIGVTRERVRQIEYKALAKLRHPTRAGLLDPSRVRSRTEGSEPAVDAADRESGGPVPTDPTKNMLPIGPLRMVPIAVNKALRLAERVKATVEDDRLGSSGKIWVRADDDEQAHMQILIPRLVELGFAREAGKGYWR</sequence>
<evidence type="ECO:0000256" key="6">
    <source>
        <dbReference type="SAM" id="MobiDB-lite"/>
    </source>
</evidence>
<keyword evidence="4 5" id="KW-0804">Transcription</keyword>
<dbReference type="Gene3D" id="1.10.10.10">
    <property type="entry name" value="Winged helix-like DNA-binding domain superfamily/Winged helix DNA-binding domain"/>
    <property type="match status" value="2"/>
</dbReference>
<feature type="domain" description="RNA polymerase sigma-70" evidence="8">
    <location>
        <begin position="576"/>
        <end position="602"/>
    </location>
</feature>
<dbReference type="STRING" id="1458275.AZ34_00430"/>
<dbReference type="CDD" id="cd06171">
    <property type="entry name" value="Sigma70_r4"/>
    <property type="match status" value="1"/>
</dbReference>
<reference evidence="9 10" key="1">
    <citation type="submission" date="2014-02" db="EMBL/GenBank/DDBJ databases">
        <title>Draft Genome of Hylemonella gracilis isolated from the Niagara River.</title>
        <authorList>
            <person name="Pawlowski D.R."/>
            <person name="Koudelka G.B."/>
        </authorList>
    </citation>
    <scope>NUCLEOTIDE SEQUENCE [LARGE SCALE GENOMIC DNA]</scope>
    <source>
        <strain evidence="9 10">Niagara R</strain>
    </source>
</reference>
<feature type="region of interest" description="Disordered" evidence="6">
    <location>
        <begin position="610"/>
        <end position="647"/>
    </location>
</feature>
<evidence type="ECO:0000256" key="5">
    <source>
        <dbReference type="RuleBase" id="RU362124"/>
    </source>
</evidence>
<dbReference type="SUPFAM" id="SSF88659">
    <property type="entry name" value="Sigma3 and sigma4 domains of RNA polymerase sigma factors"/>
    <property type="match status" value="2"/>
</dbReference>
<gene>
    <name evidence="9" type="ORF">AZ34_00430</name>
</gene>
<dbReference type="Pfam" id="PF04545">
    <property type="entry name" value="Sigma70_r4"/>
    <property type="match status" value="1"/>
</dbReference>
<feature type="domain" description="RNA polymerase sigma-70" evidence="7">
    <location>
        <begin position="409"/>
        <end position="422"/>
    </location>
</feature>
<dbReference type="GO" id="GO:0003677">
    <property type="term" value="F:DNA binding"/>
    <property type="evidence" value="ECO:0007669"/>
    <property type="project" value="UniProtKB-KW"/>
</dbReference>
<dbReference type="GO" id="GO:0016987">
    <property type="term" value="F:sigma factor activity"/>
    <property type="evidence" value="ECO:0007669"/>
    <property type="project" value="UniProtKB-KW"/>
</dbReference>
<dbReference type="InterPro" id="IPR007627">
    <property type="entry name" value="RNA_pol_sigma70_r2"/>
</dbReference>
<dbReference type="NCBIfam" id="TIGR02937">
    <property type="entry name" value="sigma70-ECF"/>
    <property type="match status" value="1"/>
</dbReference>
<feature type="region of interest" description="Disordered" evidence="6">
    <location>
        <begin position="285"/>
        <end position="310"/>
    </location>
</feature>
<dbReference type="InterPro" id="IPR050239">
    <property type="entry name" value="Sigma-70_RNA_pol_init_factors"/>
</dbReference>
<dbReference type="InterPro" id="IPR013325">
    <property type="entry name" value="RNA_pol_sigma_r2"/>
</dbReference>
<evidence type="ECO:0000313" key="9">
    <source>
        <dbReference type="EMBL" id="EYC52736.1"/>
    </source>
</evidence>
<dbReference type="InterPro" id="IPR007630">
    <property type="entry name" value="RNA_pol_sigma70_r4"/>
</dbReference>
<dbReference type="PROSITE" id="PS00716">
    <property type="entry name" value="SIGMA70_2"/>
    <property type="match status" value="1"/>
</dbReference>
<proteinExistence type="inferred from homology"/>
<dbReference type="PANTHER" id="PTHR30603:SF60">
    <property type="entry name" value="RNA POLYMERASE SIGMA FACTOR RPOD"/>
    <property type="match status" value="1"/>
</dbReference>
<dbReference type="GO" id="GO:0006352">
    <property type="term" value="P:DNA-templated transcription initiation"/>
    <property type="evidence" value="ECO:0007669"/>
    <property type="project" value="InterPro"/>
</dbReference>
<evidence type="ECO:0000256" key="2">
    <source>
        <dbReference type="ARBA" id="ARBA00023082"/>
    </source>
</evidence>
<keyword evidence="3 5" id="KW-0238">DNA-binding</keyword>
<comment type="similarity">
    <text evidence="5">Belongs to the sigma-70 factor family.</text>
</comment>
<keyword evidence="2 5" id="KW-0731">Sigma factor</keyword>
<dbReference type="eggNOG" id="COG0568">
    <property type="taxonomic scope" value="Bacteria"/>
</dbReference>
<dbReference type="PANTHER" id="PTHR30603">
    <property type="entry name" value="RNA POLYMERASE SIGMA FACTOR RPO"/>
    <property type="match status" value="1"/>
</dbReference>
<dbReference type="Gene3D" id="1.10.601.10">
    <property type="entry name" value="RNA Polymerase Primary Sigma Factor"/>
    <property type="match status" value="2"/>
</dbReference>
<dbReference type="SUPFAM" id="SSF88946">
    <property type="entry name" value="Sigma2 domain of RNA polymerase sigma factors"/>
    <property type="match status" value="1"/>
</dbReference>
<dbReference type="InterPro" id="IPR036388">
    <property type="entry name" value="WH-like_DNA-bd_sf"/>
</dbReference>
<organism evidence="9 10">
    <name type="scientific">Hylemonella gracilis str. Niagara R</name>
    <dbReference type="NCBI Taxonomy" id="1458275"/>
    <lineage>
        <taxon>Bacteria</taxon>
        <taxon>Pseudomonadati</taxon>
        <taxon>Pseudomonadota</taxon>
        <taxon>Betaproteobacteria</taxon>
        <taxon>Burkholderiales</taxon>
        <taxon>Comamonadaceae</taxon>
        <taxon>Hylemonella</taxon>
    </lineage>
</organism>
<dbReference type="InterPro" id="IPR013324">
    <property type="entry name" value="RNA_pol_sigma_r3/r4-like"/>
</dbReference>
<dbReference type="Pfam" id="PF00140">
    <property type="entry name" value="Sigma70_r1_2"/>
    <property type="match status" value="1"/>
</dbReference>
<dbReference type="Proteomes" id="UP000023268">
    <property type="component" value="Unassembled WGS sequence"/>
</dbReference>
<comment type="caution">
    <text evidence="9">The sequence shown here is derived from an EMBL/GenBank/DDBJ whole genome shotgun (WGS) entry which is preliminary data.</text>
</comment>
<protein>
    <recommendedName>
        <fullName evidence="5">RNA polymerase sigma factor</fullName>
    </recommendedName>
</protein>
<evidence type="ECO:0000313" key="10">
    <source>
        <dbReference type="Proteomes" id="UP000023268"/>
    </source>
</evidence>
<keyword evidence="1 5" id="KW-0805">Transcription regulation</keyword>
<dbReference type="AlphaFoldDB" id="A0A016XLL9"/>
<dbReference type="Pfam" id="PF04542">
    <property type="entry name" value="Sigma70_r2"/>
    <property type="match status" value="1"/>
</dbReference>
<dbReference type="InterPro" id="IPR009042">
    <property type="entry name" value="RNA_pol_sigma70_r1_2"/>
</dbReference>
<dbReference type="InterPro" id="IPR000943">
    <property type="entry name" value="RNA_pol_sigma70"/>
</dbReference>
<comment type="function">
    <text evidence="5">Sigma factors are initiation factors that promote the attachment of RNA polymerase to specific initiation sites and are then released.</text>
</comment>
<accession>A0A016XLL9</accession>
<dbReference type="EMBL" id="JEMG01000001">
    <property type="protein sequence ID" value="EYC52736.1"/>
    <property type="molecule type" value="Genomic_DNA"/>
</dbReference>
<evidence type="ECO:0000256" key="1">
    <source>
        <dbReference type="ARBA" id="ARBA00023015"/>
    </source>
</evidence>
<evidence type="ECO:0000259" key="7">
    <source>
        <dbReference type="PROSITE" id="PS00715"/>
    </source>
</evidence>
<evidence type="ECO:0000259" key="8">
    <source>
        <dbReference type="PROSITE" id="PS00716"/>
    </source>
</evidence>